<feature type="region of interest" description="Disordered" evidence="7">
    <location>
        <begin position="135"/>
        <end position="178"/>
    </location>
</feature>
<sequence>MVDASRHVIAWSLAAGRRRAHRSPPQSRCALFIHDQTTLIHLYSYISRPIASMPPMRQQSANKAFKPPRQLKNQPTAVEAGPSQTATSRNQARVALGRAGPSSTTVRPGAAFKPATTVISSSPIVMSDIEDDFSADDLNGTPLATAPRRRRISSAHRGSPSRHQETALPPSQDALGATAKDPIPAKLLNALLHEGFEDKEMRIGKEAMAVTQKYVETFVREALARAMIGRQTEEESVGGAGDGFLQVEDLEKLAPQLLLDF</sequence>
<evidence type="ECO:0000313" key="9">
    <source>
        <dbReference type="Proteomes" id="UP001363622"/>
    </source>
</evidence>
<evidence type="ECO:0000256" key="4">
    <source>
        <dbReference type="ARBA" id="ARBA00023125"/>
    </source>
</evidence>
<gene>
    <name evidence="8" type="ORF">IWZ03DRAFT_183164</name>
</gene>
<keyword evidence="6" id="KW-0539">Nucleus</keyword>
<keyword evidence="3" id="KW-0227">DNA damage</keyword>
<evidence type="ECO:0000256" key="2">
    <source>
        <dbReference type="ARBA" id="ARBA00009359"/>
    </source>
</evidence>
<protein>
    <submittedName>
        <fullName evidence="8">CENP-S associating centromere protein X-domain-containing protein</fullName>
    </submittedName>
</protein>
<comment type="subcellular location">
    <subcellularLocation>
        <location evidence="1">Nucleus</location>
    </subcellularLocation>
</comment>
<dbReference type="EMBL" id="JBBPHU010000005">
    <property type="protein sequence ID" value="KAK7517866.1"/>
    <property type="molecule type" value="Genomic_DNA"/>
</dbReference>
<dbReference type="Pfam" id="PF09415">
    <property type="entry name" value="CENP-X"/>
    <property type="match status" value="1"/>
</dbReference>
<accession>A0ABR1KN12</accession>
<evidence type="ECO:0000256" key="3">
    <source>
        <dbReference type="ARBA" id="ARBA00022763"/>
    </source>
</evidence>
<name>A0ABR1KN12_9PEZI</name>
<proteinExistence type="inferred from homology"/>
<feature type="region of interest" description="Disordered" evidence="7">
    <location>
        <begin position="55"/>
        <end position="89"/>
    </location>
</feature>
<keyword evidence="4" id="KW-0238">DNA-binding</keyword>
<evidence type="ECO:0000313" key="8">
    <source>
        <dbReference type="EMBL" id="KAK7517866.1"/>
    </source>
</evidence>
<comment type="caution">
    <text evidence="8">The sequence shown here is derived from an EMBL/GenBank/DDBJ whole genome shotgun (WGS) entry which is preliminary data.</text>
</comment>
<dbReference type="Proteomes" id="UP001363622">
    <property type="component" value="Unassembled WGS sequence"/>
</dbReference>
<comment type="similarity">
    <text evidence="2">Belongs to the CENP-X/MHF2 family.</text>
</comment>
<evidence type="ECO:0000256" key="1">
    <source>
        <dbReference type="ARBA" id="ARBA00004123"/>
    </source>
</evidence>
<keyword evidence="9" id="KW-1185">Reference proteome</keyword>
<organism evidence="8 9">
    <name type="scientific">Phyllosticta citriasiana</name>
    <dbReference type="NCBI Taxonomy" id="595635"/>
    <lineage>
        <taxon>Eukaryota</taxon>
        <taxon>Fungi</taxon>
        <taxon>Dikarya</taxon>
        <taxon>Ascomycota</taxon>
        <taxon>Pezizomycotina</taxon>
        <taxon>Dothideomycetes</taxon>
        <taxon>Dothideomycetes incertae sedis</taxon>
        <taxon>Botryosphaeriales</taxon>
        <taxon>Phyllostictaceae</taxon>
        <taxon>Phyllosticta</taxon>
    </lineage>
</organism>
<dbReference type="PANTHER" id="PTHR28680">
    <property type="entry name" value="CENTROMERE PROTEIN X"/>
    <property type="match status" value="1"/>
</dbReference>
<dbReference type="Gene3D" id="6.10.130.30">
    <property type="match status" value="1"/>
</dbReference>
<keyword evidence="5" id="KW-0234">DNA repair</keyword>
<reference evidence="8 9" key="1">
    <citation type="submission" date="2024-04" db="EMBL/GenBank/DDBJ databases">
        <title>Phyllosticta paracitricarpa is synonymous to the EU quarantine fungus P. citricarpa based on phylogenomic analyses.</title>
        <authorList>
            <consortium name="Lawrence Berkeley National Laboratory"/>
            <person name="Van Ingen-Buijs V.A."/>
            <person name="Van Westerhoven A.C."/>
            <person name="Haridas S."/>
            <person name="Skiadas P."/>
            <person name="Martin F."/>
            <person name="Groenewald J.Z."/>
            <person name="Crous P.W."/>
            <person name="Seidl M.F."/>
        </authorList>
    </citation>
    <scope>NUCLEOTIDE SEQUENCE [LARGE SCALE GENOMIC DNA]</scope>
    <source>
        <strain evidence="8 9">CBS 123371</strain>
    </source>
</reference>
<evidence type="ECO:0000256" key="6">
    <source>
        <dbReference type="ARBA" id="ARBA00023242"/>
    </source>
</evidence>
<dbReference type="InterPro" id="IPR018552">
    <property type="entry name" value="CENP-X"/>
</dbReference>
<evidence type="ECO:0000256" key="7">
    <source>
        <dbReference type="SAM" id="MobiDB-lite"/>
    </source>
</evidence>
<dbReference type="PANTHER" id="PTHR28680:SF1">
    <property type="entry name" value="CENTROMERE PROTEIN X"/>
    <property type="match status" value="1"/>
</dbReference>
<feature type="compositionally biased region" description="Polar residues" evidence="7">
    <location>
        <begin position="71"/>
        <end position="89"/>
    </location>
</feature>
<dbReference type="CDD" id="cd22921">
    <property type="entry name" value="HFD_CENP-X"/>
    <property type="match status" value="1"/>
</dbReference>
<evidence type="ECO:0000256" key="5">
    <source>
        <dbReference type="ARBA" id="ARBA00023204"/>
    </source>
</evidence>